<dbReference type="InterPro" id="IPR016039">
    <property type="entry name" value="Thiolase-like"/>
</dbReference>
<feature type="chain" id="PRO_5043934302" evidence="3">
    <location>
        <begin position="17"/>
        <end position="114"/>
    </location>
</feature>
<accession>A0AAW0JNK1</accession>
<feature type="domain" description="Hydroxymethylglutaryl-coenzyme A synthase N-terminal" evidence="4">
    <location>
        <begin position="10"/>
        <end position="38"/>
    </location>
</feature>
<comment type="similarity">
    <text evidence="1">Belongs to the thiolase-like superfamily. HMG-CoA synthase family.</text>
</comment>
<dbReference type="GO" id="GO:0006084">
    <property type="term" value="P:acetyl-CoA metabolic process"/>
    <property type="evidence" value="ECO:0007669"/>
    <property type="project" value="InterPro"/>
</dbReference>
<evidence type="ECO:0000256" key="2">
    <source>
        <dbReference type="ARBA" id="ARBA00022679"/>
    </source>
</evidence>
<dbReference type="AlphaFoldDB" id="A0AAW0JNK1"/>
<reference evidence="6 7" key="1">
    <citation type="journal article" date="2018" name="Sci. Data">
        <title>The draft genome sequence of cork oak.</title>
        <authorList>
            <person name="Ramos A.M."/>
            <person name="Usie A."/>
            <person name="Barbosa P."/>
            <person name="Barros P.M."/>
            <person name="Capote T."/>
            <person name="Chaves I."/>
            <person name="Simoes F."/>
            <person name="Abreu I."/>
            <person name="Carrasquinho I."/>
            <person name="Faro C."/>
            <person name="Guimaraes J.B."/>
            <person name="Mendonca D."/>
            <person name="Nobrega F."/>
            <person name="Rodrigues L."/>
            <person name="Saibo N.J.M."/>
            <person name="Varela M.C."/>
            <person name="Egas C."/>
            <person name="Matos J."/>
            <person name="Miguel C.M."/>
            <person name="Oliveira M.M."/>
            <person name="Ricardo C.P."/>
            <person name="Goncalves S."/>
        </authorList>
    </citation>
    <scope>NUCLEOTIDE SEQUENCE [LARGE SCALE GENOMIC DNA]</scope>
    <source>
        <strain evidence="7">cv. HL8</strain>
    </source>
</reference>
<dbReference type="GO" id="GO:0010142">
    <property type="term" value="P:farnesyl diphosphate biosynthetic process, mevalonate pathway"/>
    <property type="evidence" value="ECO:0007669"/>
    <property type="project" value="InterPro"/>
</dbReference>
<feature type="signal peptide" evidence="3">
    <location>
        <begin position="1"/>
        <end position="16"/>
    </location>
</feature>
<organism evidence="6 7">
    <name type="scientific">Quercus suber</name>
    <name type="common">Cork oak</name>
    <dbReference type="NCBI Taxonomy" id="58331"/>
    <lineage>
        <taxon>Eukaryota</taxon>
        <taxon>Viridiplantae</taxon>
        <taxon>Streptophyta</taxon>
        <taxon>Embryophyta</taxon>
        <taxon>Tracheophyta</taxon>
        <taxon>Spermatophyta</taxon>
        <taxon>Magnoliopsida</taxon>
        <taxon>eudicotyledons</taxon>
        <taxon>Gunneridae</taxon>
        <taxon>Pentapetalae</taxon>
        <taxon>rosids</taxon>
        <taxon>fabids</taxon>
        <taxon>Fagales</taxon>
        <taxon>Fagaceae</taxon>
        <taxon>Quercus</taxon>
    </lineage>
</organism>
<evidence type="ECO:0000256" key="3">
    <source>
        <dbReference type="SAM" id="SignalP"/>
    </source>
</evidence>
<keyword evidence="3" id="KW-0732">Signal</keyword>
<sequence>MLPLLHLATTAIVVYAEGPAQPTGGAAAIAILIGPDAPITFEGRVRGTYMAHDYYFYKPNLASEYTAFEFGCHLHGIQSRRFNIRHGNEAILDGSDVINSGRVKRRLLFFVAKN</sequence>
<evidence type="ECO:0000313" key="6">
    <source>
        <dbReference type="EMBL" id="KAK7828557.1"/>
    </source>
</evidence>
<dbReference type="PANTHER" id="PTHR43323:SF2">
    <property type="entry name" value="HYDROXYMETHYLGLUTARYL-COA SYNTHASE"/>
    <property type="match status" value="1"/>
</dbReference>
<evidence type="ECO:0000259" key="4">
    <source>
        <dbReference type="Pfam" id="PF01154"/>
    </source>
</evidence>
<name>A0AAW0JNK1_QUESU</name>
<proteinExistence type="inferred from homology"/>
<protein>
    <submittedName>
        <fullName evidence="6">Hydroxymethylglutaryl-coa synthase</fullName>
    </submittedName>
</protein>
<keyword evidence="2" id="KW-0808">Transferase</keyword>
<dbReference type="PANTHER" id="PTHR43323">
    <property type="entry name" value="3-HYDROXY-3-METHYLGLUTARYL COENZYME A SYNTHASE"/>
    <property type="match status" value="1"/>
</dbReference>
<dbReference type="Proteomes" id="UP000237347">
    <property type="component" value="Unassembled WGS sequence"/>
</dbReference>
<dbReference type="InterPro" id="IPR013528">
    <property type="entry name" value="HMG_CoA_synth_N"/>
</dbReference>
<keyword evidence="7" id="KW-1185">Reference proteome</keyword>
<feature type="domain" description="Hydroxymethylglutaryl-coenzyme A synthase C-terminal" evidence="5">
    <location>
        <begin position="39"/>
        <end position="66"/>
    </location>
</feature>
<dbReference type="GO" id="GO:0004421">
    <property type="term" value="F:hydroxymethylglutaryl-CoA synthase activity"/>
    <property type="evidence" value="ECO:0007669"/>
    <property type="project" value="InterPro"/>
</dbReference>
<dbReference type="Pfam" id="PF08540">
    <property type="entry name" value="HMG_CoA_synt_C"/>
    <property type="match status" value="1"/>
</dbReference>
<evidence type="ECO:0000256" key="1">
    <source>
        <dbReference type="ARBA" id="ARBA00007061"/>
    </source>
</evidence>
<comment type="caution">
    <text evidence="6">The sequence shown here is derived from an EMBL/GenBank/DDBJ whole genome shotgun (WGS) entry which is preliminary data.</text>
</comment>
<dbReference type="InterPro" id="IPR013746">
    <property type="entry name" value="HMG_CoA_synt_C_dom"/>
</dbReference>
<evidence type="ECO:0000313" key="7">
    <source>
        <dbReference type="Proteomes" id="UP000237347"/>
    </source>
</evidence>
<dbReference type="EMBL" id="PKMF04000501">
    <property type="protein sequence ID" value="KAK7828557.1"/>
    <property type="molecule type" value="Genomic_DNA"/>
</dbReference>
<evidence type="ECO:0000259" key="5">
    <source>
        <dbReference type="Pfam" id="PF08540"/>
    </source>
</evidence>
<gene>
    <name evidence="6" type="primary">HMGS_0</name>
    <name evidence="6" type="ORF">CFP56_030114</name>
</gene>
<dbReference type="Gene3D" id="3.40.47.10">
    <property type="match status" value="1"/>
</dbReference>
<dbReference type="Pfam" id="PF01154">
    <property type="entry name" value="HMG_CoA_synt_N"/>
    <property type="match status" value="1"/>
</dbReference>